<feature type="region of interest" description="Disordered" evidence="3">
    <location>
        <begin position="229"/>
        <end position="251"/>
    </location>
</feature>
<accession>A0A5C6AUH0</accession>
<dbReference type="PROSITE" id="PS50977">
    <property type="entry name" value="HTH_TETR_2"/>
    <property type="match status" value="1"/>
</dbReference>
<dbReference type="SUPFAM" id="SSF48498">
    <property type="entry name" value="Tetracyclin repressor-like, C-terminal domain"/>
    <property type="match status" value="1"/>
</dbReference>
<comment type="caution">
    <text evidence="5">The sequence shown here is derived from an EMBL/GenBank/DDBJ whole genome shotgun (WGS) entry which is preliminary data.</text>
</comment>
<dbReference type="PANTHER" id="PTHR30055">
    <property type="entry name" value="HTH-TYPE TRANSCRIPTIONAL REGULATOR RUTR"/>
    <property type="match status" value="1"/>
</dbReference>
<dbReference type="EMBL" id="SJPN01000004">
    <property type="protein sequence ID" value="TWU02662.1"/>
    <property type="molecule type" value="Genomic_DNA"/>
</dbReference>
<dbReference type="Pfam" id="PF09209">
    <property type="entry name" value="CecR_C"/>
    <property type="match status" value="1"/>
</dbReference>
<dbReference type="GO" id="GO:0003700">
    <property type="term" value="F:DNA-binding transcription factor activity"/>
    <property type="evidence" value="ECO:0007669"/>
    <property type="project" value="TreeGrafter"/>
</dbReference>
<keyword evidence="6" id="KW-1185">Reference proteome</keyword>
<dbReference type="Pfam" id="PF00440">
    <property type="entry name" value="TetR_N"/>
    <property type="match status" value="1"/>
</dbReference>
<dbReference type="InterPro" id="IPR023772">
    <property type="entry name" value="DNA-bd_HTH_TetR-type_CS"/>
</dbReference>
<dbReference type="GO" id="GO:0000976">
    <property type="term" value="F:transcription cis-regulatory region binding"/>
    <property type="evidence" value="ECO:0007669"/>
    <property type="project" value="TreeGrafter"/>
</dbReference>
<feature type="domain" description="HTH tetR-type" evidence="4">
    <location>
        <begin position="3"/>
        <end position="63"/>
    </location>
</feature>
<evidence type="ECO:0000256" key="3">
    <source>
        <dbReference type="SAM" id="MobiDB-lite"/>
    </source>
</evidence>
<dbReference type="Gene3D" id="1.10.357.10">
    <property type="entry name" value="Tetracycline Repressor, domain 2"/>
    <property type="match status" value="1"/>
</dbReference>
<evidence type="ECO:0000313" key="5">
    <source>
        <dbReference type="EMBL" id="TWU02662.1"/>
    </source>
</evidence>
<dbReference type="PROSITE" id="PS01081">
    <property type="entry name" value="HTH_TETR_1"/>
    <property type="match status" value="1"/>
</dbReference>
<feature type="DNA-binding region" description="H-T-H motif" evidence="2">
    <location>
        <begin position="26"/>
        <end position="45"/>
    </location>
</feature>
<dbReference type="Gene3D" id="1.10.10.60">
    <property type="entry name" value="Homeodomain-like"/>
    <property type="match status" value="1"/>
</dbReference>
<dbReference type="SUPFAM" id="SSF46689">
    <property type="entry name" value="Homeodomain-like"/>
    <property type="match status" value="1"/>
</dbReference>
<dbReference type="InterPro" id="IPR036271">
    <property type="entry name" value="Tet_transcr_reg_TetR-rel_C_sf"/>
</dbReference>
<evidence type="ECO:0000256" key="2">
    <source>
        <dbReference type="PROSITE-ProRule" id="PRU00335"/>
    </source>
</evidence>
<dbReference type="InterPro" id="IPR009057">
    <property type="entry name" value="Homeodomain-like_sf"/>
</dbReference>
<evidence type="ECO:0000313" key="6">
    <source>
        <dbReference type="Proteomes" id="UP000320176"/>
    </source>
</evidence>
<reference evidence="5 6" key="1">
    <citation type="submission" date="2019-02" db="EMBL/GenBank/DDBJ databases">
        <title>Deep-cultivation of Planctomycetes and their phenomic and genomic characterization uncovers novel biology.</title>
        <authorList>
            <person name="Wiegand S."/>
            <person name="Jogler M."/>
            <person name="Boedeker C."/>
            <person name="Pinto D."/>
            <person name="Vollmers J."/>
            <person name="Rivas-Marin E."/>
            <person name="Kohn T."/>
            <person name="Peeters S.H."/>
            <person name="Heuer A."/>
            <person name="Rast P."/>
            <person name="Oberbeckmann S."/>
            <person name="Bunk B."/>
            <person name="Jeske O."/>
            <person name="Meyerdierks A."/>
            <person name="Storesund J.E."/>
            <person name="Kallscheuer N."/>
            <person name="Luecker S."/>
            <person name="Lage O.M."/>
            <person name="Pohl T."/>
            <person name="Merkel B.J."/>
            <person name="Hornburger P."/>
            <person name="Mueller R.-W."/>
            <person name="Bruemmer F."/>
            <person name="Labrenz M."/>
            <person name="Spormann A.M."/>
            <person name="Op Den Camp H."/>
            <person name="Overmann J."/>
            <person name="Amann R."/>
            <person name="Jetten M.S.M."/>
            <person name="Mascher T."/>
            <person name="Medema M.H."/>
            <person name="Devos D.P."/>
            <person name="Kaster A.-K."/>
            <person name="Ovreas L."/>
            <person name="Rohde M."/>
            <person name="Galperin M.Y."/>
            <person name="Jogler C."/>
        </authorList>
    </citation>
    <scope>NUCLEOTIDE SEQUENCE [LARGE SCALE GENOMIC DNA]</scope>
    <source>
        <strain evidence="5 6">Pla52n</strain>
    </source>
</reference>
<dbReference type="PANTHER" id="PTHR30055:SF226">
    <property type="entry name" value="HTH-TYPE TRANSCRIPTIONAL REGULATOR PKSA"/>
    <property type="match status" value="1"/>
</dbReference>
<dbReference type="OrthoDB" id="9789566at2"/>
<name>A0A5C6AUH0_9BACT</name>
<gene>
    <name evidence="5" type="primary">yttP</name>
    <name evidence="5" type="ORF">Pla52n_37190</name>
</gene>
<organism evidence="5 6">
    <name type="scientific">Stieleria varia</name>
    <dbReference type="NCBI Taxonomy" id="2528005"/>
    <lineage>
        <taxon>Bacteria</taxon>
        <taxon>Pseudomonadati</taxon>
        <taxon>Planctomycetota</taxon>
        <taxon>Planctomycetia</taxon>
        <taxon>Pirellulales</taxon>
        <taxon>Pirellulaceae</taxon>
        <taxon>Stieleria</taxon>
    </lineage>
</organism>
<evidence type="ECO:0000256" key="1">
    <source>
        <dbReference type="ARBA" id="ARBA00023125"/>
    </source>
</evidence>
<keyword evidence="1 2" id="KW-0238">DNA-binding</keyword>
<dbReference type="Proteomes" id="UP000320176">
    <property type="component" value="Unassembled WGS sequence"/>
</dbReference>
<sequence>MDADPRSRLIAAAGPIFAGRGYSGASLREIAAEAGANVASISYYFGDKMGLYRAVIQHIRRTREQQHAMPMDLVALPAPTRLSMLVRTMLSRMMACNNTGWESQVMTNEMMQPTEAFEELVKDYFQPLFTLLKQTMAELLAATHPNVKEFPEHMIEQLALSVVGQCLYYRVGNRVVEILIPQQRRQDHYNVDALSRHVIAFTLAAVANPDFHTCSNSAVNLSATNAAETSSHTGSLPVDSSDISDTHRSVS</sequence>
<dbReference type="InterPro" id="IPR015292">
    <property type="entry name" value="Tscrpt_reg_YbiH_C"/>
</dbReference>
<dbReference type="InterPro" id="IPR001647">
    <property type="entry name" value="HTH_TetR"/>
</dbReference>
<dbReference type="RefSeq" id="WP_146520948.1">
    <property type="nucleotide sequence ID" value="NZ_CP151726.1"/>
</dbReference>
<protein>
    <submittedName>
        <fullName evidence="5">Putative HTH-type transcriptional regulator YttP</fullName>
    </submittedName>
</protein>
<evidence type="ECO:0000259" key="4">
    <source>
        <dbReference type="PROSITE" id="PS50977"/>
    </source>
</evidence>
<dbReference type="AlphaFoldDB" id="A0A5C6AUH0"/>
<dbReference type="InterPro" id="IPR050109">
    <property type="entry name" value="HTH-type_TetR-like_transc_reg"/>
</dbReference>
<proteinExistence type="predicted"/>